<feature type="transmembrane region" description="Helical" evidence="1">
    <location>
        <begin position="313"/>
        <end position="335"/>
    </location>
</feature>
<keyword evidence="1" id="KW-0812">Transmembrane</keyword>
<feature type="transmembrane region" description="Helical" evidence="1">
    <location>
        <begin position="138"/>
        <end position="160"/>
    </location>
</feature>
<keyword evidence="3" id="KW-1185">Reference proteome</keyword>
<comment type="caution">
    <text evidence="2">The sequence shown here is derived from an EMBL/GenBank/DDBJ whole genome shotgun (WGS) entry which is preliminary data.</text>
</comment>
<reference evidence="2 3" key="1">
    <citation type="journal article" date="2021" name="Sci. Rep.">
        <title>The genome of the diatom Chaetoceros tenuissimus carries an ancient integrated fragment of an extant virus.</title>
        <authorList>
            <person name="Hongo Y."/>
            <person name="Kimura K."/>
            <person name="Takaki Y."/>
            <person name="Yoshida Y."/>
            <person name="Baba S."/>
            <person name="Kobayashi G."/>
            <person name="Nagasaki K."/>
            <person name="Hano T."/>
            <person name="Tomaru Y."/>
        </authorList>
    </citation>
    <scope>NUCLEOTIDE SEQUENCE [LARGE SCALE GENOMIC DNA]</scope>
    <source>
        <strain evidence="2 3">NIES-3715</strain>
    </source>
</reference>
<keyword evidence="1" id="KW-0472">Membrane</keyword>
<name>A0AAD3CHW3_9STRA</name>
<dbReference type="AlphaFoldDB" id="A0AAD3CHW3"/>
<proteinExistence type="predicted"/>
<feature type="transmembrane region" description="Helical" evidence="1">
    <location>
        <begin position="192"/>
        <end position="212"/>
    </location>
</feature>
<dbReference type="Proteomes" id="UP001054902">
    <property type="component" value="Unassembled WGS sequence"/>
</dbReference>
<feature type="transmembrane region" description="Helical" evidence="1">
    <location>
        <begin position="232"/>
        <end position="250"/>
    </location>
</feature>
<organism evidence="2 3">
    <name type="scientific">Chaetoceros tenuissimus</name>
    <dbReference type="NCBI Taxonomy" id="426638"/>
    <lineage>
        <taxon>Eukaryota</taxon>
        <taxon>Sar</taxon>
        <taxon>Stramenopiles</taxon>
        <taxon>Ochrophyta</taxon>
        <taxon>Bacillariophyta</taxon>
        <taxon>Coscinodiscophyceae</taxon>
        <taxon>Chaetocerotophycidae</taxon>
        <taxon>Chaetocerotales</taxon>
        <taxon>Chaetocerotaceae</taxon>
        <taxon>Chaetoceros</taxon>
    </lineage>
</organism>
<evidence type="ECO:0000313" key="2">
    <source>
        <dbReference type="EMBL" id="GFH45939.1"/>
    </source>
</evidence>
<accession>A0AAD3CHW3</accession>
<feature type="transmembrane region" description="Helical" evidence="1">
    <location>
        <begin position="271"/>
        <end position="293"/>
    </location>
</feature>
<evidence type="ECO:0000313" key="3">
    <source>
        <dbReference type="Proteomes" id="UP001054902"/>
    </source>
</evidence>
<feature type="transmembrane region" description="Helical" evidence="1">
    <location>
        <begin position="109"/>
        <end position="126"/>
    </location>
</feature>
<protein>
    <submittedName>
        <fullName evidence="2">Uncharacterized protein</fullName>
    </submittedName>
</protein>
<sequence>MAPIRSYYRYYMFFLLPNPSVLSFNLCYSPYANSSKSWTYVNFRSRLKKGHTCLHSSKTEWIAGDFEKDLMNLKKAVALANAPTNLAQKERLDLLDAFAHSKRLIFKDLFNLLRIIMLNTILWMGLHKLGRRVSMFFISFMNISFWMLNIIIPIMLHLLFGNKRNKEKRLQNEWEAKYIEERDDTSDFARCILENWFVSSMNAILLLCTVFLEQRSKLPSNIVMQNMIFTRITSRIGIICSILQFQEYLYKLNRERTRGPILCFHATLRTLIAVTIKLLPFSLASDFYQYWVLSTGSNALSNFNSCVEMFHNFGLMSSFFLAIKMIQIISFTRLIKIGNYSNVSLSMTNTEAAKLLETNPEMFERKLRYRIRWRQSRRISSFVRSLVKNFTVYIFSGWGDSSEILKETIKPTILKLIEREMGDDLVLPSNTSRTKRLENAEENMRNIHKTNYDKKIFNDPLGIAFQQTFGIGLSFDFDHDSLLKSGEQPSVHRLRARCAKSAIKHYHEIPNLVRLEMSSLDLVSPLSKTILDKEICRRRQQLKLSALQLMKLIPINAASPTGEDFDILTMKKSEASSAGNASSIFQEGNAEISNDDDDGIYDPYTGESILIDDESLYA</sequence>
<evidence type="ECO:0000256" key="1">
    <source>
        <dbReference type="SAM" id="Phobius"/>
    </source>
</evidence>
<keyword evidence="1" id="KW-1133">Transmembrane helix</keyword>
<gene>
    <name evidence="2" type="ORF">CTEN210_02413</name>
</gene>
<dbReference type="EMBL" id="BLLK01000022">
    <property type="protein sequence ID" value="GFH45939.1"/>
    <property type="molecule type" value="Genomic_DNA"/>
</dbReference>